<dbReference type="RefSeq" id="WP_133420381.1">
    <property type="nucleotide sequence ID" value="NZ_SDGP01000007.1"/>
</dbReference>
<sequence>MRVSSEFGKSIIDNYKEPSRNASHQDRYYYLDGNEYVAIDNRSGECFVEVFSSEIQALAYTDTDYSYETIESAYEQIEVKKYRNLINACAVIENY</sequence>
<evidence type="ECO:0000313" key="2">
    <source>
        <dbReference type="Proteomes" id="UP000294865"/>
    </source>
</evidence>
<dbReference type="AlphaFoldDB" id="A0A4R6C2L9"/>
<name>A0A4R6C2L9_9STAP</name>
<evidence type="ECO:0000313" key="1">
    <source>
        <dbReference type="EMBL" id="TDM15150.1"/>
    </source>
</evidence>
<reference evidence="1 2" key="1">
    <citation type="submission" date="2019-01" db="EMBL/GenBank/DDBJ databases">
        <title>Draft genome sequences of Macrococcus caseolyticus, Macrococcus canis, Macrococcus bohemicus and Macrococcus goetzii.</title>
        <authorList>
            <person name="Mazhar S."/>
            <person name="Altermann E."/>
            <person name="Hill C."/>
            <person name="Mcauliffe O."/>
        </authorList>
    </citation>
    <scope>NUCLEOTIDE SEQUENCE [LARGE SCALE GENOMIC DNA]</scope>
    <source>
        <strain evidence="1 2">DPC7162</strain>
    </source>
</reference>
<gene>
    <name evidence="1" type="ORF">ETI04_10600</name>
</gene>
<dbReference type="Proteomes" id="UP000294865">
    <property type="component" value="Unassembled WGS sequence"/>
</dbReference>
<proteinExistence type="predicted"/>
<dbReference type="EMBL" id="SDQG01000009">
    <property type="protein sequence ID" value="TDM15150.1"/>
    <property type="molecule type" value="Genomic_DNA"/>
</dbReference>
<protein>
    <submittedName>
        <fullName evidence="1">Uncharacterized protein</fullName>
    </submittedName>
</protein>
<accession>A0A4R6C2L9</accession>
<organism evidence="1 2">
    <name type="scientific">Macrococcoides canis</name>
    <dbReference type="NCBI Taxonomy" id="1855823"/>
    <lineage>
        <taxon>Bacteria</taxon>
        <taxon>Bacillati</taxon>
        <taxon>Bacillota</taxon>
        <taxon>Bacilli</taxon>
        <taxon>Bacillales</taxon>
        <taxon>Staphylococcaceae</taxon>
        <taxon>Macrococcoides</taxon>
    </lineage>
</organism>
<comment type="caution">
    <text evidence="1">The sequence shown here is derived from an EMBL/GenBank/DDBJ whole genome shotgun (WGS) entry which is preliminary data.</text>
</comment>